<dbReference type="AlphaFoldDB" id="A0A5N6PLV1"/>
<keyword evidence="2" id="KW-1185">Reference proteome</keyword>
<gene>
    <name evidence="1" type="ORF">E3N88_05467</name>
</gene>
<name>A0A5N6PLV1_9ASTR</name>
<dbReference type="EMBL" id="SZYD01000003">
    <property type="protein sequence ID" value="KAD6794571.1"/>
    <property type="molecule type" value="Genomic_DNA"/>
</dbReference>
<comment type="caution">
    <text evidence="1">The sequence shown here is derived from an EMBL/GenBank/DDBJ whole genome shotgun (WGS) entry which is preliminary data.</text>
</comment>
<reference evidence="1 2" key="1">
    <citation type="submission" date="2019-05" db="EMBL/GenBank/DDBJ databases">
        <title>Mikania micrantha, genome provides insights into the molecular mechanism of rapid growth.</title>
        <authorList>
            <person name="Liu B."/>
        </authorList>
    </citation>
    <scope>NUCLEOTIDE SEQUENCE [LARGE SCALE GENOMIC DNA]</scope>
    <source>
        <strain evidence="1">NLD-2019</strain>
        <tissue evidence="1">Leaf</tissue>
    </source>
</reference>
<organism evidence="1 2">
    <name type="scientific">Mikania micrantha</name>
    <name type="common">bitter vine</name>
    <dbReference type="NCBI Taxonomy" id="192012"/>
    <lineage>
        <taxon>Eukaryota</taxon>
        <taxon>Viridiplantae</taxon>
        <taxon>Streptophyta</taxon>
        <taxon>Embryophyta</taxon>
        <taxon>Tracheophyta</taxon>
        <taxon>Spermatophyta</taxon>
        <taxon>Magnoliopsida</taxon>
        <taxon>eudicotyledons</taxon>
        <taxon>Gunneridae</taxon>
        <taxon>Pentapetalae</taxon>
        <taxon>asterids</taxon>
        <taxon>campanulids</taxon>
        <taxon>Asterales</taxon>
        <taxon>Asteraceae</taxon>
        <taxon>Asteroideae</taxon>
        <taxon>Heliantheae alliance</taxon>
        <taxon>Eupatorieae</taxon>
        <taxon>Mikania</taxon>
    </lineage>
</organism>
<dbReference type="Proteomes" id="UP000326396">
    <property type="component" value="Linkage Group LG11"/>
</dbReference>
<evidence type="ECO:0000313" key="1">
    <source>
        <dbReference type="EMBL" id="KAD6794571.1"/>
    </source>
</evidence>
<accession>A0A5N6PLV1</accession>
<proteinExistence type="predicted"/>
<protein>
    <submittedName>
        <fullName evidence="1">Uncharacterized protein</fullName>
    </submittedName>
</protein>
<evidence type="ECO:0000313" key="2">
    <source>
        <dbReference type="Proteomes" id="UP000326396"/>
    </source>
</evidence>
<sequence length="137" mass="15680">MIGAPPKSLAYCQGLVSSSWRKQQNQEDMSARSHFKNTLREKMNAHIVESVGELDKFLNEKAEENDIKLEDVESFFEQHAKVLHSILCILLFFLDLLPAMFLDLLSSMMVVAMIADNEIFLLKDLGEIFFLQLQVNS</sequence>